<dbReference type="GO" id="GO:0006629">
    <property type="term" value="P:lipid metabolic process"/>
    <property type="evidence" value="ECO:0007669"/>
    <property type="project" value="InterPro"/>
</dbReference>
<dbReference type="InterPro" id="IPR030395">
    <property type="entry name" value="GP_PDE_dom"/>
</dbReference>
<dbReference type="CDD" id="cd08602">
    <property type="entry name" value="GDPD_ScGlpQ1_like"/>
    <property type="match status" value="1"/>
</dbReference>
<reference evidence="8 9" key="1">
    <citation type="journal article" date="2015" name="Genome Announc.">
        <title>Genome Sequence of Mushroom Soft-Rot Pathogen Janthinobacterium agaricidamnosum.</title>
        <authorList>
            <person name="Graupner K."/>
            <person name="Lackner G."/>
            <person name="Hertweck C."/>
        </authorList>
    </citation>
    <scope>NUCLEOTIDE SEQUENCE [LARGE SCALE GENOMIC DNA]</scope>
    <source>
        <strain evidence="9">NBRC 102515 / DSM 9628</strain>
    </source>
</reference>
<name>W0V353_9BURK</name>
<organism evidence="8 9">
    <name type="scientific">Janthinobacterium agaricidamnosum NBRC 102515 = DSM 9628</name>
    <dbReference type="NCBI Taxonomy" id="1349767"/>
    <lineage>
        <taxon>Bacteria</taxon>
        <taxon>Pseudomonadati</taxon>
        <taxon>Pseudomonadota</taxon>
        <taxon>Betaproteobacteria</taxon>
        <taxon>Burkholderiales</taxon>
        <taxon>Oxalobacteraceae</taxon>
        <taxon>Janthinobacterium</taxon>
    </lineage>
</organism>
<dbReference type="HOGENOM" id="CLU_030226_0_0_4"/>
<dbReference type="Gene3D" id="3.20.20.190">
    <property type="entry name" value="Phosphatidylinositol (PI) phosphodiesterase"/>
    <property type="match status" value="1"/>
</dbReference>
<keyword evidence="3" id="KW-0732">Signal</keyword>
<dbReference type="GO" id="GO:0006071">
    <property type="term" value="P:glycerol metabolic process"/>
    <property type="evidence" value="ECO:0007669"/>
    <property type="project" value="UniProtKB-KW"/>
</dbReference>
<proteinExistence type="inferred from homology"/>
<dbReference type="STRING" id="1349767.GJA_1352"/>
<dbReference type="AlphaFoldDB" id="W0V353"/>
<dbReference type="PANTHER" id="PTHR43620:SF7">
    <property type="entry name" value="GLYCEROPHOSPHODIESTER PHOSPHODIESTERASE GDPD5-RELATED"/>
    <property type="match status" value="1"/>
</dbReference>
<evidence type="ECO:0000259" key="7">
    <source>
        <dbReference type="PROSITE" id="PS51704"/>
    </source>
</evidence>
<dbReference type="EMBL" id="HG322949">
    <property type="protein sequence ID" value="CDG82005.1"/>
    <property type="molecule type" value="Genomic_DNA"/>
</dbReference>
<protein>
    <recommendedName>
        <fullName evidence="2">glycerophosphodiester phosphodiesterase</fullName>
        <ecNumber evidence="2">3.1.4.46</ecNumber>
    </recommendedName>
</protein>
<keyword evidence="5" id="KW-0378">Hydrolase</keyword>
<comment type="catalytic activity">
    <reaction evidence="6">
        <text>a sn-glycero-3-phosphodiester + H2O = an alcohol + sn-glycerol 3-phosphate + H(+)</text>
        <dbReference type="Rhea" id="RHEA:12969"/>
        <dbReference type="ChEBI" id="CHEBI:15377"/>
        <dbReference type="ChEBI" id="CHEBI:15378"/>
        <dbReference type="ChEBI" id="CHEBI:30879"/>
        <dbReference type="ChEBI" id="CHEBI:57597"/>
        <dbReference type="ChEBI" id="CHEBI:83408"/>
        <dbReference type="EC" id="3.1.4.46"/>
    </reaction>
</comment>
<dbReference type="Pfam" id="PF03009">
    <property type="entry name" value="GDPD"/>
    <property type="match status" value="1"/>
</dbReference>
<evidence type="ECO:0000256" key="4">
    <source>
        <dbReference type="ARBA" id="ARBA00022798"/>
    </source>
</evidence>
<evidence type="ECO:0000256" key="1">
    <source>
        <dbReference type="ARBA" id="ARBA00007277"/>
    </source>
</evidence>
<evidence type="ECO:0000313" key="9">
    <source>
        <dbReference type="Proteomes" id="UP000027604"/>
    </source>
</evidence>
<keyword evidence="4" id="KW-0319">Glycerol metabolism</keyword>
<comment type="similarity">
    <text evidence="1">Belongs to the glycerophosphoryl diester phosphodiesterase family.</text>
</comment>
<evidence type="ECO:0000313" key="8">
    <source>
        <dbReference type="EMBL" id="CDG82005.1"/>
    </source>
</evidence>
<dbReference type="GO" id="GO:0042597">
    <property type="term" value="C:periplasmic space"/>
    <property type="evidence" value="ECO:0007669"/>
    <property type="project" value="TreeGrafter"/>
</dbReference>
<evidence type="ECO:0000256" key="6">
    <source>
        <dbReference type="ARBA" id="ARBA00047512"/>
    </source>
</evidence>
<dbReference type="Proteomes" id="UP000027604">
    <property type="component" value="Chromosome I"/>
</dbReference>
<dbReference type="GO" id="GO:0008889">
    <property type="term" value="F:glycerophosphodiester phosphodiesterase activity"/>
    <property type="evidence" value="ECO:0007669"/>
    <property type="project" value="UniProtKB-EC"/>
</dbReference>
<dbReference type="PROSITE" id="PS51704">
    <property type="entry name" value="GP_PDE"/>
    <property type="match status" value="1"/>
</dbReference>
<dbReference type="PATRIC" id="fig|1349767.4.peg.3057"/>
<accession>W0V353</accession>
<feature type="domain" description="GP-PDE" evidence="7">
    <location>
        <begin position="1"/>
        <end position="330"/>
    </location>
</feature>
<dbReference type="InterPro" id="IPR017946">
    <property type="entry name" value="PLC-like_Pdiesterase_TIM-brl"/>
</dbReference>
<dbReference type="PANTHER" id="PTHR43620">
    <property type="entry name" value="GLYCEROPHOSPHORYL DIESTER PHOSPHODIESTERASE"/>
    <property type="match status" value="1"/>
</dbReference>
<gene>
    <name evidence="8" type="ORF">GJA_1352</name>
</gene>
<dbReference type="KEGG" id="jag:GJA_1352"/>
<dbReference type="SUPFAM" id="SSF51695">
    <property type="entry name" value="PLC-like phosphodiesterases"/>
    <property type="match status" value="1"/>
</dbReference>
<dbReference type="eggNOG" id="COG0584">
    <property type="taxonomic scope" value="Bacteria"/>
</dbReference>
<keyword evidence="9" id="KW-1185">Reference proteome</keyword>
<evidence type="ECO:0000256" key="5">
    <source>
        <dbReference type="ARBA" id="ARBA00022801"/>
    </source>
</evidence>
<sequence length="332" mass="36664">MFAHRGASALRPEHTLASYAKAIRDGADYIEPDLVSTRDGVLVARHETHMTDTTDVAQRPEFASRRSKKTVDGEAHDGWFVDDFTLAELKTLRAIERLPKVRPNNTRYDGQFQIPTFEEIIDFVAAESAAQGRIIGIVPELKSSTYFASVGLPMEDRFVDILKAHEYTRRAPVEIQSFEIANLKYLRGKLGKPANMRLMQLVVDMPLRPSDVAAAGGKLTFNDMLTPSGLRDIARYADVVAPPTRGIIPLGKDERLLAPTSLVDDAHKAGLLVHIWTFRPENQFLAADFRDGQGPNSRNEAGSIAEMKRYIDTGIDGFFSDDPGLGKIAVGG</sequence>
<dbReference type="EC" id="3.1.4.46" evidence="2"/>
<evidence type="ECO:0000256" key="3">
    <source>
        <dbReference type="ARBA" id="ARBA00022729"/>
    </source>
</evidence>
<evidence type="ECO:0000256" key="2">
    <source>
        <dbReference type="ARBA" id="ARBA00012247"/>
    </source>
</evidence>